<evidence type="ECO:0000313" key="3">
    <source>
        <dbReference type="Proteomes" id="UP000321323"/>
    </source>
</evidence>
<gene>
    <name evidence="2" type="ORF">E7V67_026890</name>
</gene>
<feature type="signal peptide" evidence="1">
    <location>
        <begin position="1"/>
        <end position="21"/>
    </location>
</feature>
<evidence type="ECO:0008006" key="4">
    <source>
        <dbReference type="Google" id="ProtNLM"/>
    </source>
</evidence>
<proteinExistence type="predicted"/>
<reference evidence="2 3" key="1">
    <citation type="journal article" date="2019" name="Int. J. Syst. Evol. Microbiol.">
        <title>The Draft Whole-Genome Sequence of the Antibiotic Producer Empedobacter haloabium ATCC 31962 Provides Indications for Its Taxonomic Reclassification.</title>
        <authorList>
            <person name="Miess H."/>
            <person name="Arlt P."/>
            <person name="Apel A.K."/>
            <person name="Weber T."/>
            <person name="Nieselt K."/>
            <person name="Hanssen F."/>
            <person name="Czemmel S."/>
            <person name="Nahnsen S."/>
            <person name="Gross H."/>
        </authorList>
    </citation>
    <scope>NUCLEOTIDE SEQUENCE [LARGE SCALE GENOMIC DNA]</scope>
    <source>
        <strain evidence="2 3">ATCC 31962</strain>
    </source>
</reference>
<evidence type="ECO:0000313" key="2">
    <source>
        <dbReference type="EMBL" id="WUR13267.1"/>
    </source>
</evidence>
<name>A0ABZ1UL50_9BURK</name>
<dbReference type="Proteomes" id="UP000321323">
    <property type="component" value="Chromosome"/>
</dbReference>
<dbReference type="EMBL" id="CP136508">
    <property type="protein sequence ID" value="WUR13267.1"/>
    <property type="molecule type" value="Genomic_DNA"/>
</dbReference>
<accession>A0ABZ1UL50</accession>
<keyword evidence="1" id="KW-0732">Signal</keyword>
<feature type="chain" id="PRO_5045427803" description="TonB C-terminal domain-containing protein" evidence="1">
    <location>
        <begin position="22"/>
        <end position="165"/>
    </location>
</feature>
<sequence>MRTYLTVAVALLLLAIGSAPAQQAYKLKDDAPTGSHLRRDAATGFLPFEKTYAELTEAEKARLRAHYERMGPDDEPPYPKHGLKRLFRTVGQLQGRTHLEGKFDAGVIVGPDGKAIEVRIYESATPEMTQLLSNLLVVEQYKPALCHGQPCTQEFPFRIALKYQR</sequence>
<organism evidence="2 3">
    <name type="scientific">[Empedobacter] haloabium</name>
    <dbReference type="NCBI Taxonomy" id="592317"/>
    <lineage>
        <taxon>Bacteria</taxon>
        <taxon>Pseudomonadati</taxon>
        <taxon>Pseudomonadota</taxon>
        <taxon>Betaproteobacteria</taxon>
        <taxon>Burkholderiales</taxon>
        <taxon>Oxalobacteraceae</taxon>
        <taxon>Telluria group</taxon>
        <taxon>Telluria group incertae sedis</taxon>
    </lineage>
</organism>
<keyword evidence="3" id="KW-1185">Reference proteome</keyword>
<protein>
    <recommendedName>
        <fullName evidence="4">TonB C-terminal domain-containing protein</fullName>
    </recommendedName>
</protein>
<evidence type="ECO:0000256" key="1">
    <source>
        <dbReference type="SAM" id="SignalP"/>
    </source>
</evidence>